<proteinExistence type="predicted"/>
<dbReference type="EMBL" id="CAAE01015019">
    <property type="protein sequence ID" value="CAG10428.1"/>
    <property type="molecule type" value="Genomic_DNA"/>
</dbReference>
<evidence type="ECO:0000313" key="1">
    <source>
        <dbReference type="EMBL" id="CAG10428.1"/>
    </source>
</evidence>
<protein>
    <submittedName>
        <fullName evidence="1">(spotted green pufferfish) hypothetical protein</fullName>
    </submittedName>
</protein>
<reference evidence="1" key="2">
    <citation type="submission" date="2004-02" db="EMBL/GenBank/DDBJ databases">
        <authorList>
            <consortium name="Genoscope"/>
            <consortium name="Whitehead Institute Centre for Genome Research"/>
        </authorList>
    </citation>
    <scope>NUCLEOTIDE SEQUENCE</scope>
</reference>
<reference evidence="1" key="1">
    <citation type="journal article" date="2004" name="Nature">
        <title>Genome duplication in the teleost fish Tetraodon nigroviridis reveals the early vertebrate proto-karyotype.</title>
        <authorList>
            <person name="Jaillon O."/>
            <person name="Aury J.-M."/>
            <person name="Brunet F."/>
            <person name="Petit J.-L."/>
            <person name="Stange-Thomann N."/>
            <person name="Mauceli E."/>
            <person name="Bouneau L."/>
            <person name="Fischer C."/>
            <person name="Ozouf-Costaz C."/>
            <person name="Bernot A."/>
            <person name="Nicaud S."/>
            <person name="Jaffe D."/>
            <person name="Fisher S."/>
            <person name="Lutfalla G."/>
            <person name="Dossat C."/>
            <person name="Segurens B."/>
            <person name="Dasilva C."/>
            <person name="Salanoubat M."/>
            <person name="Levy M."/>
            <person name="Boudet N."/>
            <person name="Castellano S."/>
            <person name="Anthouard V."/>
            <person name="Jubin C."/>
            <person name="Castelli V."/>
            <person name="Katinka M."/>
            <person name="Vacherie B."/>
            <person name="Biemont C."/>
            <person name="Skalli Z."/>
            <person name="Cattolico L."/>
            <person name="Poulain J."/>
            <person name="De Berardinis V."/>
            <person name="Cruaud C."/>
            <person name="Duprat S."/>
            <person name="Brottier P."/>
            <person name="Coutanceau J.-P."/>
            <person name="Gouzy J."/>
            <person name="Parra G."/>
            <person name="Lardier G."/>
            <person name="Chapple C."/>
            <person name="McKernan K.J."/>
            <person name="McEwan P."/>
            <person name="Bosak S."/>
            <person name="Kellis M."/>
            <person name="Volff J.-N."/>
            <person name="Guigo R."/>
            <person name="Zody M.C."/>
            <person name="Mesirov J."/>
            <person name="Lindblad-Toh K."/>
            <person name="Birren B."/>
            <person name="Nusbaum C."/>
            <person name="Kahn D."/>
            <person name="Robinson-Rechavi M."/>
            <person name="Laudet V."/>
            <person name="Schachter V."/>
            <person name="Quetier F."/>
            <person name="Saurin W."/>
            <person name="Scarpelli C."/>
            <person name="Wincker P."/>
            <person name="Lander E.S."/>
            <person name="Weissenbach J."/>
            <person name="Roest Crollius H."/>
        </authorList>
    </citation>
    <scope>NUCLEOTIDE SEQUENCE [LARGE SCALE GENOMIC DNA]</scope>
</reference>
<dbReference type="AlphaFoldDB" id="Q4RMF4"/>
<name>Q4RMF4_TETNG</name>
<comment type="caution">
    <text evidence="1">The sequence shown here is derived from an EMBL/GenBank/DDBJ whole genome shotgun (WGS) entry which is preliminary data.</text>
</comment>
<sequence length="34" mass="4012">MTTDSIPPDKHASFELEWRSELSFWGEERERACA</sequence>
<gene>
    <name evidence="1" type="ORF">GSTENG00032068001</name>
</gene>
<dbReference type="KEGG" id="tng:GSTEN00032068G001"/>
<accession>Q4RMF4</accession>
<organism evidence="1">
    <name type="scientific">Tetraodon nigroviridis</name>
    <name type="common">Spotted green pufferfish</name>
    <name type="synonym">Chelonodon nigroviridis</name>
    <dbReference type="NCBI Taxonomy" id="99883"/>
    <lineage>
        <taxon>Eukaryota</taxon>
        <taxon>Metazoa</taxon>
        <taxon>Chordata</taxon>
        <taxon>Craniata</taxon>
        <taxon>Vertebrata</taxon>
        <taxon>Euteleostomi</taxon>
        <taxon>Actinopterygii</taxon>
        <taxon>Neopterygii</taxon>
        <taxon>Teleostei</taxon>
        <taxon>Neoteleostei</taxon>
        <taxon>Acanthomorphata</taxon>
        <taxon>Eupercaria</taxon>
        <taxon>Tetraodontiformes</taxon>
        <taxon>Tetradontoidea</taxon>
        <taxon>Tetraodontidae</taxon>
        <taxon>Tetraodon</taxon>
    </lineage>
</organism>